<feature type="signal peptide" evidence="6">
    <location>
        <begin position="1"/>
        <end position="20"/>
    </location>
</feature>
<dbReference type="PROSITE" id="PS00194">
    <property type="entry name" value="THIOREDOXIN_1"/>
    <property type="match status" value="1"/>
</dbReference>
<name>A0A9D1V196_9BACT</name>
<dbReference type="GO" id="GO:0016491">
    <property type="term" value="F:oxidoreductase activity"/>
    <property type="evidence" value="ECO:0007669"/>
    <property type="project" value="InterPro"/>
</dbReference>
<protein>
    <submittedName>
        <fullName evidence="8">AhpC/TSA family protein</fullName>
    </submittedName>
</protein>
<dbReference type="PROSITE" id="PS51352">
    <property type="entry name" value="THIOREDOXIN_2"/>
    <property type="match status" value="1"/>
</dbReference>
<dbReference type="InterPro" id="IPR000866">
    <property type="entry name" value="AhpC/TSA"/>
</dbReference>
<evidence type="ECO:0000256" key="2">
    <source>
        <dbReference type="ARBA" id="ARBA00022748"/>
    </source>
</evidence>
<gene>
    <name evidence="8" type="ORF">H9863_07125</name>
</gene>
<dbReference type="PANTHER" id="PTHR42852">
    <property type="entry name" value="THIOL:DISULFIDE INTERCHANGE PROTEIN DSBE"/>
    <property type="match status" value="1"/>
</dbReference>
<keyword evidence="2" id="KW-0201">Cytochrome c-type biogenesis</keyword>
<dbReference type="PANTHER" id="PTHR42852:SF6">
    <property type="entry name" value="THIOL:DISULFIDE INTERCHANGE PROTEIN DSBE"/>
    <property type="match status" value="1"/>
</dbReference>
<dbReference type="GO" id="GO:0016209">
    <property type="term" value="F:antioxidant activity"/>
    <property type="evidence" value="ECO:0007669"/>
    <property type="project" value="InterPro"/>
</dbReference>
<comment type="caution">
    <text evidence="8">The sequence shown here is derived from an EMBL/GenBank/DDBJ whole genome shotgun (WGS) entry which is preliminary data.</text>
</comment>
<reference evidence="8" key="2">
    <citation type="submission" date="2021-04" db="EMBL/GenBank/DDBJ databases">
        <authorList>
            <person name="Gilroy R."/>
        </authorList>
    </citation>
    <scope>NUCLEOTIDE SEQUENCE</scope>
    <source>
        <strain evidence="8">23274</strain>
    </source>
</reference>
<dbReference type="EMBL" id="DXFT01000138">
    <property type="protein sequence ID" value="HIX03869.1"/>
    <property type="molecule type" value="Genomic_DNA"/>
</dbReference>
<evidence type="ECO:0000256" key="5">
    <source>
        <dbReference type="SAM" id="Coils"/>
    </source>
</evidence>
<dbReference type="InterPro" id="IPR025380">
    <property type="entry name" value="DUF4369"/>
</dbReference>
<proteinExistence type="predicted"/>
<dbReference type="GO" id="GO:0017004">
    <property type="term" value="P:cytochrome complex assembly"/>
    <property type="evidence" value="ECO:0007669"/>
    <property type="project" value="UniProtKB-KW"/>
</dbReference>
<dbReference type="InterPro" id="IPR013766">
    <property type="entry name" value="Thioredoxin_domain"/>
</dbReference>
<sequence>MMTRIYAGICALLLFLGAGACAPKDSFVIEGQVEGLADGTVMTLTLGATHKDEKPLLEAVVSGGKFAFTYSVESPRLFNIGQQGAWGVLPVVVENGNRVKITGKVDYQGEGDRRMANFTEIKVTGSPLQEEYEGKMAFKDELNRMYAEKEERHQAITEQVRKARAAGNQALMDSLTGTEAYAAMSADEKVFFETVGKNSYKAIMDNKDTWWGPLMMLLNLNWFSEEQKAWFAEFSPEAQKSFYGQIVYNELYPAASEGNPAPAFTVQDGNGASFNLQQLMAGKKYLLLDFWASWCGPCRKEIPNLKAVYEKFASKGLEIVSISIDKDAAAWQKALEEEQLPWRNFRDETGVADAYSVSAIPAIFLVDGSGTIIATGLRGTALQEKLETLLP</sequence>
<dbReference type="Pfam" id="PF00578">
    <property type="entry name" value="AhpC-TSA"/>
    <property type="match status" value="1"/>
</dbReference>
<keyword evidence="6" id="KW-0732">Signal</keyword>
<dbReference type="GO" id="GO:0030313">
    <property type="term" value="C:cell envelope"/>
    <property type="evidence" value="ECO:0007669"/>
    <property type="project" value="UniProtKB-SubCell"/>
</dbReference>
<comment type="subcellular location">
    <subcellularLocation>
        <location evidence="1">Cell envelope</location>
    </subcellularLocation>
</comment>
<dbReference type="InterPro" id="IPR036249">
    <property type="entry name" value="Thioredoxin-like_sf"/>
</dbReference>
<feature type="domain" description="Thioredoxin" evidence="7">
    <location>
        <begin position="255"/>
        <end position="391"/>
    </location>
</feature>
<feature type="coiled-coil region" evidence="5">
    <location>
        <begin position="139"/>
        <end position="166"/>
    </location>
</feature>
<dbReference type="CDD" id="cd02966">
    <property type="entry name" value="TlpA_like_family"/>
    <property type="match status" value="1"/>
</dbReference>
<evidence type="ECO:0000256" key="6">
    <source>
        <dbReference type="SAM" id="SignalP"/>
    </source>
</evidence>
<keyword evidence="5" id="KW-0175">Coiled coil</keyword>
<dbReference type="AlphaFoldDB" id="A0A9D1V196"/>
<reference evidence="8" key="1">
    <citation type="journal article" date="2021" name="PeerJ">
        <title>Extensive microbial diversity within the chicken gut microbiome revealed by metagenomics and culture.</title>
        <authorList>
            <person name="Gilroy R."/>
            <person name="Ravi A."/>
            <person name="Getino M."/>
            <person name="Pursley I."/>
            <person name="Horton D.L."/>
            <person name="Alikhan N.F."/>
            <person name="Baker D."/>
            <person name="Gharbi K."/>
            <person name="Hall N."/>
            <person name="Watson M."/>
            <person name="Adriaenssens E.M."/>
            <person name="Foster-Nyarko E."/>
            <person name="Jarju S."/>
            <person name="Secka A."/>
            <person name="Antonio M."/>
            <person name="Oren A."/>
            <person name="Chaudhuri R.R."/>
            <person name="La Ragione R."/>
            <person name="Hildebrand F."/>
            <person name="Pallen M.J."/>
        </authorList>
    </citation>
    <scope>NUCLEOTIDE SEQUENCE</scope>
    <source>
        <strain evidence="8">23274</strain>
    </source>
</reference>
<evidence type="ECO:0000256" key="1">
    <source>
        <dbReference type="ARBA" id="ARBA00004196"/>
    </source>
</evidence>
<evidence type="ECO:0000259" key="7">
    <source>
        <dbReference type="PROSITE" id="PS51352"/>
    </source>
</evidence>
<keyword evidence="4" id="KW-0676">Redox-active center</keyword>
<evidence type="ECO:0000256" key="4">
    <source>
        <dbReference type="ARBA" id="ARBA00023284"/>
    </source>
</evidence>
<dbReference type="Proteomes" id="UP000824202">
    <property type="component" value="Unassembled WGS sequence"/>
</dbReference>
<dbReference type="SUPFAM" id="SSF52833">
    <property type="entry name" value="Thioredoxin-like"/>
    <property type="match status" value="1"/>
</dbReference>
<evidence type="ECO:0000313" key="9">
    <source>
        <dbReference type="Proteomes" id="UP000824202"/>
    </source>
</evidence>
<feature type="chain" id="PRO_5038657764" evidence="6">
    <location>
        <begin position="21"/>
        <end position="391"/>
    </location>
</feature>
<evidence type="ECO:0000313" key="8">
    <source>
        <dbReference type="EMBL" id="HIX03869.1"/>
    </source>
</evidence>
<dbReference type="PROSITE" id="PS51257">
    <property type="entry name" value="PROKAR_LIPOPROTEIN"/>
    <property type="match status" value="1"/>
</dbReference>
<dbReference type="Pfam" id="PF14289">
    <property type="entry name" value="DUF4369"/>
    <property type="match status" value="1"/>
</dbReference>
<dbReference type="Gene3D" id="3.40.30.10">
    <property type="entry name" value="Glutaredoxin"/>
    <property type="match status" value="1"/>
</dbReference>
<dbReference type="InterPro" id="IPR017937">
    <property type="entry name" value="Thioredoxin_CS"/>
</dbReference>
<organism evidence="8 9">
    <name type="scientific">Candidatus Odoribacter faecigallinarum</name>
    <dbReference type="NCBI Taxonomy" id="2838706"/>
    <lineage>
        <taxon>Bacteria</taxon>
        <taxon>Pseudomonadati</taxon>
        <taxon>Bacteroidota</taxon>
        <taxon>Bacteroidia</taxon>
        <taxon>Bacteroidales</taxon>
        <taxon>Odoribacteraceae</taxon>
        <taxon>Odoribacter</taxon>
    </lineage>
</organism>
<evidence type="ECO:0000256" key="3">
    <source>
        <dbReference type="ARBA" id="ARBA00023157"/>
    </source>
</evidence>
<dbReference type="InterPro" id="IPR050553">
    <property type="entry name" value="Thioredoxin_ResA/DsbE_sf"/>
</dbReference>
<keyword evidence="3" id="KW-1015">Disulfide bond</keyword>
<accession>A0A9D1V196</accession>